<proteinExistence type="predicted"/>
<dbReference type="EMBL" id="BAABDO010000002">
    <property type="protein sequence ID" value="GAA4127757.1"/>
    <property type="molecule type" value="Genomic_DNA"/>
</dbReference>
<gene>
    <name evidence="1" type="ORF">GCM10022416_02770</name>
</gene>
<accession>A0ABP7XXV6</accession>
<name>A0ABP7XXV6_9ACTN</name>
<protein>
    <submittedName>
        <fullName evidence="1">Uncharacterized protein</fullName>
    </submittedName>
</protein>
<reference evidence="2" key="1">
    <citation type="journal article" date="2019" name="Int. J. Syst. Evol. Microbiol.">
        <title>The Global Catalogue of Microorganisms (GCM) 10K type strain sequencing project: providing services to taxonomists for standard genome sequencing and annotation.</title>
        <authorList>
            <consortium name="The Broad Institute Genomics Platform"/>
            <consortium name="The Broad Institute Genome Sequencing Center for Infectious Disease"/>
            <person name="Wu L."/>
            <person name="Ma J."/>
        </authorList>
    </citation>
    <scope>NUCLEOTIDE SEQUENCE [LARGE SCALE GENOMIC DNA]</scope>
    <source>
        <strain evidence="2">JCM 17316</strain>
    </source>
</reference>
<organism evidence="1 2">
    <name type="scientific">Actinomadura keratinilytica</name>
    <dbReference type="NCBI Taxonomy" id="547461"/>
    <lineage>
        <taxon>Bacteria</taxon>
        <taxon>Bacillati</taxon>
        <taxon>Actinomycetota</taxon>
        <taxon>Actinomycetes</taxon>
        <taxon>Streptosporangiales</taxon>
        <taxon>Thermomonosporaceae</taxon>
        <taxon>Actinomadura</taxon>
    </lineage>
</organism>
<evidence type="ECO:0000313" key="1">
    <source>
        <dbReference type="EMBL" id="GAA4127757.1"/>
    </source>
</evidence>
<comment type="caution">
    <text evidence="1">The sequence shown here is derived from an EMBL/GenBank/DDBJ whole genome shotgun (WGS) entry which is preliminary data.</text>
</comment>
<evidence type="ECO:0000313" key="2">
    <source>
        <dbReference type="Proteomes" id="UP001500266"/>
    </source>
</evidence>
<dbReference type="Proteomes" id="UP001500266">
    <property type="component" value="Unassembled WGS sequence"/>
</dbReference>
<sequence length="50" mass="5201">MDPAPLSLAQRAGHACAVCDKRWPRPTERIGDLPDGAPVLVCVECAGPCG</sequence>
<keyword evidence="2" id="KW-1185">Reference proteome</keyword>